<dbReference type="Proteomes" id="UP000308267">
    <property type="component" value="Unassembled WGS sequence"/>
</dbReference>
<accession>A0A4S2LJ64</accession>
<comment type="caution">
    <text evidence="1">The sequence shown here is derived from an EMBL/GenBank/DDBJ whole genome shotgun (WGS) entry which is preliminary data.</text>
</comment>
<organism evidence="1 2">
    <name type="scientific">Opisthorchis felineus</name>
    <dbReference type="NCBI Taxonomy" id="147828"/>
    <lineage>
        <taxon>Eukaryota</taxon>
        <taxon>Metazoa</taxon>
        <taxon>Spiralia</taxon>
        <taxon>Lophotrochozoa</taxon>
        <taxon>Platyhelminthes</taxon>
        <taxon>Trematoda</taxon>
        <taxon>Digenea</taxon>
        <taxon>Opisthorchiida</taxon>
        <taxon>Opisthorchiata</taxon>
        <taxon>Opisthorchiidae</taxon>
        <taxon>Opisthorchis</taxon>
    </lineage>
</organism>
<keyword evidence="2" id="KW-1185">Reference proteome</keyword>
<dbReference type="AlphaFoldDB" id="A0A4S2LJ64"/>
<evidence type="ECO:0000313" key="2">
    <source>
        <dbReference type="Proteomes" id="UP000308267"/>
    </source>
</evidence>
<evidence type="ECO:0000313" key="1">
    <source>
        <dbReference type="EMBL" id="TGZ63643.1"/>
    </source>
</evidence>
<sequence>MPFRMSSKQPNWYQRHIRKLTLRRKRMLQMKDAYTTDAVKTQELMKRFTVWSRENVNFLENVLDGFPSSVDWDTLIDIFKDLDAPWTTEESYIILSQLDPKDNGTVSSSTFLHITEQTGNTPTFFSLQPIQESTELATADSESTVHVHLRPASSFASGSLLNVELSVGIRTTIQQLGRKLLYLLDLPATELFFRECRYNGPQIDPTTKLEALNPGDSITLFYEYPVGYVDCPLIRFDHYFKWRTVDRFLKD</sequence>
<dbReference type="OrthoDB" id="6238070at2759"/>
<reference evidence="1 2" key="1">
    <citation type="journal article" date="2019" name="BMC Genomics">
        <title>New insights from Opisthorchis felineus genome: update on genomics of the epidemiologically important liver flukes.</title>
        <authorList>
            <person name="Ershov N.I."/>
            <person name="Mordvinov V.A."/>
            <person name="Prokhortchouk E.B."/>
            <person name="Pakharukova M.Y."/>
            <person name="Gunbin K.V."/>
            <person name="Ustyantsev K."/>
            <person name="Genaev M.A."/>
            <person name="Blinov A.G."/>
            <person name="Mazur A."/>
            <person name="Boulygina E."/>
            <person name="Tsygankova S."/>
            <person name="Khrameeva E."/>
            <person name="Chekanov N."/>
            <person name="Fan G."/>
            <person name="Xiao A."/>
            <person name="Zhang H."/>
            <person name="Xu X."/>
            <person name="Yang H."/>
            <person name="Solovyev V."/>
            <person name="Lee S.M."/>
            <person name="Liu X."/>
            <person name="Afonnikov D.A."/>
            <person name="Skryabin K.G."/>
        </authorList>
    </citation>
    <scope>NUCLEOTIDE SEQUENCE [LARGE SCALE GENOMIC DNA]</scope>
    <source>
        <strain evidence="1">AK-0245</strain>
        <tissue evidence="1">Whole organism</tissue>
    </source>
</reference>
<gene>
    <name evidence="1" type="ORF">CRM22_006792</name>
</gene>
<protein>
    <submittedName>
        <fullName evidence="1">Uncharacterized protein</fullName>
    </submittedName>
</protein>
<proteinExistence type="predicted"/>
<name>A0A4S2LJ64_OPIFE</name>
<dbReference type="EMBL" id="SJOL01007106">
    <property type="protein sequence ID" value="TGZ63643.1"/>
    <property type="molecule type" value="Genomic_DNA"/>
</dbReference>